<reference evidence="2" key="1">
    <citation type="submission" date="2022-11" db="UniProtKB">
        <authorList>
            <consortium name="WormBaseParasite"/>
        </authorList>
    </citation>
    <scope>IDENTIFICATION</scope>
</reference>
<evidence type="ECO:0000313" key="2">
    <source>
        <dbReference type="WBParaSite" id="JU765_v2.g6190.t1"/>
    </source>
</evidence>
<dbReference type="Proteomes" id="UP000887576">
    <property type="component" value="Unplaced"/>
</dbReference>
<evidence type="ECO:0000313" key="1">
    <source>
        <dbReference type="Proteomes" id="UP000887576"/>
    </source>
</evidence>
<organism evidence="1 2">
    <name type="scientific">Panagrolaimus sp. JU765</name>
    <dbReference type="NCBI Taxonomy" id="591449"/>
    <lineage>
        <taxon>Eukaryota</taxon>
        <taxon>Metazoa</taxon>
        <taxon>Ecdysozoa</taxon>
        <taxon>Nematoda</taxon>
        <taxon>Chromadorea</taxon>
        <taxon>Rhabditida</taxon>
        <taxon>Tylenchina</taxon>
        <taxon>Panagrolaimomorpha</taxon>
        <taxon>Panagrolaimoidea</taxon>
        <taxon>Panagrolaimidae</taxon>
        <taxon>Panagrolaimus</taxon>
    </lineage>
</organism>
<proteinExistence type="predicted"/>
<accession>A0AC34RES3</accession>
<dbReference type="WBParaSite" id="JU765_v2.g6190.t1">
    <property type="protein sequence ID" value="JU765_v2.g6190.t1"/>
    <property type="gene ID" value="JU765_v2.g6190"/>
</dbReference>
<sequence>MNSNISREHWEYRQSEEEDEKYLFPPRYSTKKWEKMLDGKFSIEMVDKVAEKDVKVILHKVPYQKAKKYAEIVRELELSVKLYHKNIIVILNIFTPQLAAEDFCYFCVVYEHMDYTLDYLRSHRDWLKNQSGSTGAERLSFITYQMLCGIDYLHKAGIAHRDLRPNSILINKKCRIKLAHLGNARHFSEIAELPDAPEAARYWAPEIFNEIKKQTVEEFQKKGNLDNFKPKIAPNLASDIYAIGVILYEILGNIDLFPELQVLTENAVELITKRFKELPKTVGEEQFPEHKHPKLKQHKGHLMFQNMTIIDSKERHTARKLLGMDYVHWVRLEGDVTLPPGHCITVGIDKIDFSAEEWKENLFRMIKDYERTHDTDSWIPNLPDNSSVPVSSTEKK</sequence>
<protein>
    <submittedName>
        <fullName evidence="2">Protein kinase domain-containing protein</fullName>
    </submittedName>
</protein>
<name>A0AC34RES3_9BILA</name>